<evidence type="ECO:0000313" key="6">
    <source>
        <dbReference type="EMBL" id="TCL57436.1"/>
    </source>
</evidence>
<feature type="chain" id="PRO_5020554518" evidence="4">
    <location>
        <begin position="31"/>
        <end position="1415"/>
    </location>
</feature>
<feature type="compositionally biased region" description="Low complexity" evidence="2">
    <location>
        <begin position="1343"/>
        <end position="1364"/>
    </location>
</feature>
<evidence type="ECO:0000313" key="7">
    <source>
        <dbReference type="Proteomes" id="UP000295184"/>
    </source>
</evidence>
<evidence type="ECO:0000256" key="4">
    <source>
        <dbReference type="SAM" id="SignalP"/>
    </source>
</evidence>
<dbReference type="InterPro" id="IPR004843">
    <property type="entry name" value="Calcineurin-like_PHP"/>
</dbReference>
<dbReference type="Gene3D" id="3.90.780.10">
    <property type="entry name" value="5'-Nucleotidase, C-terminal domain"/>
    <property type="match status" value="1"/>
</dbReference>
<dbReference type="SUPFAM" id="SSF75011">
    <property type="entry name" value="3-carboxy-cis,cis-mucoante lactonizing enzyme"/>
    <property type="match status" value="1"/>
</dbReference>
<dbReference type="Gene3D" id="3.60.21.10">
    <property type="match status" value="1"/>
</dbReference>
<feature type="region of interest" description="Disordered" evidence="2">
    <location>
        <begin position="1338"/>
        <end position="1382"/>
    </location>
</feature>
<organism evidence="6 7">
    <name type="scientific">Allofournierella massiliensis</name>
    <dbReference type="NCBI Taxonomy" id="1650663"/>
    <lineage>
        <taxon>Bacteria</taxon>
        <taxon>Bacillati</taxon>
        <taxon>Bacillota</taxon>
        <taxon>Clostridia</taxon>
        <taxon>Eubacteriales</taxon>
        <taxon>Oscillospiraceae</taxon>
        <taxon>Allofournierella</taxon>
    </lineage>
</organism>
<keyword evidence="3" id="KW-1133">Transmembrane helix</keyword>
<dbReference type="Pfam" id="PF00149">
    <property type="entry name" value="Metallophos"/>
    <property type="match status" value="1"/>
</dbReference>
<gene>
    <name evidence="6" type="ORF">EDD77_110111</name>
</gene>
<feature type="signal peptide" evidence="4">
    <location>
        <begin position="1"/>
        <end position="30"/>
    </location>
</feature>
<proteinExistence type="predicted"/>
<evidence type="ECO:0000256" key="2">
    <source>
        <dbReference type="SAM" id="MobiDB-lite"/>
    </source>
</evidence>
<dbReference type="PANTHER" id="PTHR46928">
    <property type="entry name" value="MESENCHYME-SPECIFIC CELL SURFACE GLYCOPROTEIN"/>
    <property type="match status" value="1"/>
</dbReference>
<dbReference type="InterPro" id="IPR036415">
    <property type="entry name" value="Lamin_tail_dom_sf"/>
</dbReference>
<evidence type="ECO:0000256" key="3">
    <source>
        <dbReference type="SAM" id="Phobius"/>
    </source>
</evidence>
<dbReference type="NCBIfam" id="NF038117">
    <property type="entry name" value="choice_anch_I"/>
    <property type="match status" value="1"/>
</dbReference>
<feature type="compositionally biased region" description="Polar residues" evidence="2">
    <location>
        <begin position="242"/>
        <end position="254"/>
    </location>
</feature>
<dbReference type="SUPFAM" id="SSF74853">
    <property type="entry name" value="Lamin A/C globular tail domain"/>
    <property type="match status" value="1"/>
</dbReference>
<dbReference type="OrthoDB" id="9800780at2"/>
<dbReference type="RefSeq" id="WP_058965086.1">
    <property type="nucleotide sequence ID" value="NZ_CABKVM010000017.1"/>
</dbReference>
<dbReference type="Proteomes" id="UP000295184">
    <property type="component" value="Unassembled WGS sequence"/>
</dbReference>
<dbReference type="GO" id="GO:0009166">
    <property type="term" value="P:nucleotide catabolic process"/>
    <property type="evidence" value="ECO:0007669"/>
    <property type="project" value="InterPro"/>
</dbReference>
<evidence type="ECO:0000259" key="5">
    <source>
        <dbReference type="PROSITE" id="PS51841"/>
    </source>
</evidence>
<dbReference type="PANTHER" id="PTHR46928:SF1">
    <property type="entry name" value="MESENCHYME-SPECIFIC CELL SURFACE GLYCOPROTEIN"/>
    <property type="match status" value="1"/>
</dbReference>
<keyword evidence="3" id="KW-0812">Transmembrane</keyword>
<protein>
    <submittedName>
        <fullName evidence="6">LPXTG-motif cell wall-anchored protein</fullName>
    </submittedName>
</protein>
<dbReference type="SUPFAM" id="SSF55816">
    <property type="entry name" value="5'-nucleotidase (syn. UDP-sugar hydrolase), C-terminal domain"/>
    <property type="match status" value="1"/>
</dbReference>
<dbReference type="Pfam" id="PF22494">
    <property type="entry name" value="choice_anch_I"/>
    <property type="match status" value="1"/>
</dbReference>
<dbReference type="GO" id="GO:0016787">
    <property type="term" value="F:hydrolase activity"/>
    <property type="evidence" value="ECO:0007669"/>
    <property type="project" value="InterPro"/>
</dbReference>
<feature type="region of interest" description="Disordered" evidence="2">
    <location>
        <begin position="237"/>
        <end position="264"/>
    </location>
</feature>
<dbReference type="Gene3D" id="2.130.10.10">
    <property type="entry name" value="YVTN repeat-like/Quinoprotein amine dehydrogenase"/>
    <property type="match status" value="1"/>
</dbReference>
<dbReference type="InterPro" id="IPR008334">
    <property type="entry name" value="5'-Nucleotdase_C"/>
</dbReference>
<dbReference type="InterPro" id="IPR055188">
    <property type="entry name" value="Choice_anch_I"/>
</dbReference>
<dbReference type="InterPro" id="IPR029052">
    <property type="entry name" value="Metallo-depent_PP-like"/>
</dbReference>
<comment type="caution">
    <text evidence="6">The sequence shown here is derived from an EMBL/GenBank/DDBJ whole genome shotgun (WGS) entry which is preliminary data.</text>
</comment>
<dbReference type="InterPro" id="IPR052956">
    <property type="entry name" value="Mesenchyme-surface_protein"/>
</dbReference>
<sequence length="1415" mass="150861">MRDTWKRRLVAGIMAATMAASMFPGGLTVAAEEGTTAGVPYNQDGGYDVTVPHVLVNQVYGGSDDGYASHSFIELYNPCDAAVDLTGWELQYRSSTDGGDTAWHELSLTGTIPAKGYYLVRCAAVADPSGDYQVPAGDQEWEVALHNKGVAVALFSQDVTLEETFSGAITDENRPQGYVDLLAVQGNDAEEAQIPPAYEGAYSDIQSKKKAVRRNAFTDTDNNQTDGGEVSYADTVDAEQGPHNSSGETGSVTPSEPEGEPLRTGSFEENAALTLERLNSVAIGAANKDGGVAEIVSYNADTGEAYVVNGQDGLLYRLAVSETGLAIKDVKDMRGLVEGFAYGDMTSVAVDTVNDHIAVALQAAGYADNGRIVLLDYDFNMIAAYETGVQPDMVTFTHNGRMILSANEGEPREGYGEGTVDPAGSVSIVDLVEDTVTTAGFEAFDAAELAANGVLIGVVNGQMNTAAADLEPEYIAVSPDDAKAYVSLQEANAIATVDLNSKTITSVRSMGFKDLSLEQNAIDLVEDKKYEAKTYPGALGVYMPDAISVFAANGTSYLVTANEGDAREWGDYVNEAKATLTASDGSQAEKVRVLDKGCTTVPDAAKEYLYGGRSFAIYNADTMELVYESGNDFEAKTAVYLPSWFNCSNDNTDIDDRSAKKGPESESVTVGQIGSCTYAFIALERIGGVMVYDVTDPANASYVNYINTRDFSEAIKEDVSPEGLCFLSLNGKPMLLAACEVSGTVAAYSFGGSAAGNVPEGPDYEPIPNNAVILYTNDVHCAMEDYSALAAYRQQMLDEGYSTITIDAGDAVQGEVIGTLTEGSAIVELMNSVGYDYAVPGNHEFDYGMDVFKQLSGQTEADVMPEYEYLSANFVDLKTDDTVFDAYDMVSVAGQKVAFLGIATPETYTKSTPAYFQDENGNYIYSFCEDAFYETIQNAVNAARAEGAELVIAVGHLGTDAGSEPWRSTDVIANTTGIDAFIDAHSHSTITDEAVKNKNGEDVLLTSTGTKFENFGKMTIYADGSITSQLLKPEEVDVDATASSLAAYEETQAIIDKYEEMQEFTYEELGSTEAALTTVDPTTGDRIIRNRETNLGNFVADAYQVTTGADIAFANGGGIRANVDKGIVTRKNLMDVNAFGNTMCVLKVTGQQILDALEWSAHAPLNEEGTGLTENGGFMHTAGLTYEINLHVKESPVLTDSQGVYTGIDASKPRRVQNVKVNGKAIDPAAFYTLAGSAYTLQSGGDGYTMFKGAEVVQEDCGKDQDLLIRYLQNDLKGMISAAQYGNPYGQGRIKLIDAASEEAHRFVETERVEATGDQDGYIKYVCSICGETKTEVLPKLGPTATPSTDDSSSSQESVSQDASGANSTTAAPKPANGPQTGDSANLVVWVGVLLLASAGMIGTVVYSKKQKEKY</sequence>
<accession>A0A4R1QU19</accession>
<evidence type="ECO:0000256" key="1">
    <source>
        <dbReference type="ARBA" id="ARBA00022729"/>
    </source>
</evidence>
<keyword evidence="3" id="KW-0472">Membrane</keyword>
<dbReference type="Pfam" id="PF02872">
    <property type="entry name" value="5_nucleotid_C"/>
    <property type="match status" value="1"/>
</dbReference>
<dbReference type="EMBL" id="SLUM01000010">
    <property type="protein sequence ID" value="TCL57436.1"/>
    <property type="molecule type" value="Genomic_DNA"/>
</dbReference>
<reference evidence="6 7" key="1">
    <citation type="submission" date="2019-03" db="EMBL/GenBank/DDBJ databases">
        <title>Genomic Encyclopedia of Type Strains, Phase IV (KMG-IV): sequencing the most valuable type-strain genomes for metagenomic binning, comparative biology and taxonomic classification.</title>
        <authorList>
            <person name="Goeker M."/>
        </authorList>
    </citation>
    <scope>NUCLEOTIDE SEQUENCE [LARGE SCALE GENOMIC DNA]</scope>
    <source>
        <strain evidence="6 7">DSM 100451</strain>
    </source>
</reference>
<dbReference type="InterPro" id="IPR006179">
    <property type="entry name" value="5_nucleotidase/apyrase"/>
</dbReference>
<feature type="domain" description="LTD" evidence="5">
    <location>
        <begin position="45"/>
        <end position="195"/>
    </location>
</feature>
<dbReference type="InterPro" id="IPR015943">
    <property type="entry name" value="WD40/YVTN_repeat-like_dom_sf"/>
</dbReference>
<dbReference type="InterPro" id="IPR036907">
    <property type="entry name" value="5'-Nucleotdase_C_sf"/>
</dbReference>
<dbReference type="InterPro" id="IPR001322">
    <property type="entry name" value="Lamin_tail_dom"/>
</dbReference>
<dbReference type="PROSITE" id="PS51841">
    <property type="entry name" value="LTD"/>
    <property type="match status" value="1"/>
</dbReference>
<keyword evidence="1 4" id="KW-0732">Signal</keyword>
<name>A0A4R1QU19_9FIRM</name>
<dbReference type="Pfam" id="PF00932">
    <property type="entry name" value="LTD"/>
    <property type="match status" value="1"/>
</dbReference>
<dbReference type="PRINTS" id="PR01607">
    <property type="entry name" value="APYRASEFAMLY"/>
</dbReference>
<dbReference type="SUPFAM" id="SSF56300">
    <property type="entry name" value="Metallo-dependent phosphatases"/>
    <property type="match status" value="1"/>
</dbReference>
<feature type="transmembrane region" description="Helical" evidence="3">
    <location>
        <begin position="1387"/>
        <end position="1407"/>
    </location>
</feature>
<dbReference type="STRING" id="1650663.GCA_001486665_02054"/>